<geneLocation type="plasmid" evidence="1">
    <name>pS4C</name>
</geneLocation>
<accession>A6MN98</accession>
<reference evidence="1" key="1">
    <citation type="journal article" date="2007" name="Plasmid">
        <title>Sequence analysis and characterizations of two novel plasmids isolated from Thermus sp. 4C.</title>
        <authorList>
            <person name="Ruan L."/>
            <person name="Xu X."/>
        </authorList>
    </citation>
    <scope>NUCLEOTIDE SEQUENCE</scope>
    <source>
        <strain evidence="1">4C</strain>
        <plasmid evidence="1">pS4C</plasmid>
    </source>
</reference>
<evidence type="ECO:0000313" key="1">
    <source>
        <dbReference type="EMBL" id="ABQ95643.1"/>
    </source>
</evidence>
<protein>
    <submittedName>
        <fullName evidence="1">Uncharacterized protein</fullName>
    </submittedName>
</protein>
<proteinExistence type="predicted"/>
<dbReference type="RefSeq" id="WP_012477607.1">
    <property type="nucleotide sequence ID" value="NC_010890.1"/>
</dbReference>
<dbReference type="AlphaFoldDB" id="A6MN98"/>
<sequence length="106" mass="11781">MAVPWDIALFHSSGVLLVDIKLAVKARYWGKVADATFEDIRQSLRNGVAVLLFIPPKIYLLFAEDLPLLPDELTTDFLEENTPSLIVDEGTRSLVEGVYEAMLSTS</sequence>
<organism evidence="1">
    <name type="scientific">Thermus sp. 4C</name>
    <dbReference type="NCBI Taxonomy" id="446041"/>
    <lineage>
        <taxon>Bacteria</taxon>
        <taxon>Thermotogati</taxon>
        <taxon>Deinococcota</taxon>
        <taxon>Deinococci</taxon>
        <taxon>Thermales</taxon>
        <taxon>Thermaceae</taxon>
        <taxon>Thermus</taxon>
    </lineage>
</organism>
<keyword evidence="1" id="KW-0614">Plasmid</keyword>
<name>A6MN98_9DEIN</name>
<dbReference type="EMBL" id="EF407947">
    <property type="protein sequence ID" value="ABQ95643.1"/>
    <property type="molecule type" value="Genomic_DNA"/>
</dbReference>